<reference evidence="28" key="1">
    <citation type="journal article" date="2019" name="Int. J. Syst. Evol. Microbiol.">
        <title>The Global Catalogue of Microorganisms (GCM) 10K type strain sequencing project: providing services to taxonomists for standard genome sequencing and annotation.</title>
        <authorList>
            <consortium name="The Broad Institute Genomics Platform"/>
            <consortium name="The Broad Institute Genome Sequencing Center for Infectious Disease"/>
            <person name="Wu L."/>
            <person name="Ma J."/>
        </authorList>
    </citation>
    <scope>NUCLEOTIDE SEQUENCE [LARGE SCALE GENOMIC DNA]</scope>
    <source>
        <strain evidence="28">JCM 11496</strain>
    </source>
</reference>
<keyword evidence="20" id="KW-0464">Manganese</keyword>
<evidence type="ECO:0000256" key="12">
    <source>
        <dbReference type="ARBA" id="ARBA00022801"/>
    </source>
</evidence>
<accession>A0ABW4Q3U5</accession>
<dbReference type="Gene3D" id="1.10.287.130">
    <property type="match status" value="1"/>
</dbReference>
<dbReference type="InterPro" id="IPR050980">
    <property type="entry name" value="2C_sensor_his_kinase"/>
</dbReference>
<dbReference type="InterPro" id="IPR003660">
    <property type="entry name" value="HAMP_dom"/>
</dbReference>
<dbReference type="GO" id="GO:0016301">
    <property type="term" value="F:kinase activity"/>
    <property type="evidence" value="ECO:0007669"/>
    <property type="project" value="UniProtKB-KW"/>
</dbReference>
<dbReference type="InterPro" id="IPR003594">
    <property type="entry name" value="HATPase_dom"/>
</dbReference>
<keyword evidence="28" id="KW-1185">Reference proteome</keyword>
<keyword evidence="24" id="KW-0472">Membrane</keyword>
<evidence type="ECO:0000256" key="7">
    <source>
        <dbReference type="ARBA" id="ARBA00022553"/>
    </source>
</evidence>
<comment type="cofactor">
    <cofactor evidence="2">
        <name>Mn(2+)</name>
        <dbReference type="ChEBI" id="CHEBI:29035"/>
    </cofactor>
</comment>
<dbReference type="Gene3D" id="3.30.565.10">
    <property type="entry name" value="Histidine kinase-like ATPase, C-terminal domain"/>
    <property type="match status" value="1"/>
</dbReference>
<evidence type="ECO:0000256" key="13">
    <source>
        <dbReference type="ARBA" id="ARBA00022840"/>
    </source>
</evidence>
<evidence type="ECO:0000256" key="5">
    <source>
        <dbReference type="ARBA" id="ARBA00012438"/>
    </source>
</evidence>
<evidence type="ECO:0000256" key="8">
    <source>
        <dbReference type="ARBA" id="ARBA00022679"/>
    </source>
</evidence>
<dbReference type="SUPFAM" id="SSF55874">
    <property type="entry name" value="ATPase domain of HSP90 chaperone/DNA topoisomerase II/histidine kinase"/>
    <property type="match status" value="1"/>
</dbReference>
<keyword evidence="12" id="KW-0378">Hydrolase</keyword>
<dbReference type="EC" id="2.7.13.3" evidence="5"/>
<dbReference type="Pfam" id="PF02518">
    <property type="entry name" value="HATPase_c"/>
    <property type="match status" value="1"/>
</dbReference>
<evidence type="ECO:0000256" key="6">
    <source>
        <dbReference type="ARBA" id="ARBA00022475"/>
    </source>
</evidence>
<evidence type="ECO:0000256" key="10">
    <source>
        <dbReference type="ARBA" id="ARBA00022741"/>
    </source>
</evidence>
<feature type="domain" description="HAMP" evidence="26">
    <location>
        <begin position="266"/>
        <end position="318"/>
    </location>
</feature>
<name>A0ABW4Q3U5_9MICC</name>
<dbReference type="InterPro" id="IPR036097">
    <property type="entry name" value="HisK_dim/P_sf"/>
</dbReference>
<keyword evidence="10" id="KW-0547">Nucleotide-binding</keyword>
<dbReference type="InterPro" id="IPR005467">
    <property type="entry name" value="His_kinase_dom"/>
</dbReference>
<keyword evidence="13" id="KW-0067">ATP-binding</keyword>
<dbReference type="SUPFAM" id="SSF47384">
    <property type="entry name" value="Homodimeric domain of signal transducing histidine kinase"/>
    <property type="match status" value="1"/>
</dbReference>
<evidence type="ECO:0000256" key="16">
    <source>
        <dbReference type="ARBA" id="ARBA00022989"/>
    </source>
</evidence>
<dbReference type="InterPro" id="IPR036890">
    <property type="entry name" value="HATPase_C_sf"/>
</dbReference>
<dbReference type="EMBL" id="JBHUGA010000004">
    <property type="protein sequence ID" value="MFD1845310.1"/>
    <property type="molecule type" value="Genomic_DNA"/>
</dbReference>
<evidence type="ECO:0000259" key="26">
    <source>
        <dbReference type="PROSITE" id="PS50885"/>
    </source>
</evidence>
<evidence type="ECO:0000256" key="17">
    <source>
        <dbReference type="ARBA" id="ARBA00023012"/>
    </source>
</evidence>
<dbReference type="PROSITE" id="PS50885">
    <property type="entry name" value="HAMP"/>
    <property type="match status" value="1"/>
</dbReference>
<feature type="transmembrane region" description="Helical" evidence="24">
    <location>
        <begin position="243"/>
        <end position="265"/>
    </location>
</feature>
<proteinExistence type="predicted"/>
<evidence type="ECO:0000313" key="27">
    <source>
        <dbReference type="EMBL" id="MFD1845310.1"/>
    </source>
</evidence>
<organism evidence="27 28">
    <name type="scientific">Arthrobacter flavus</name>
    <dbReference type="NCBI Taxonomy" id="95172"/>
    <lineage>
        <taxon>Bacteria</taxon>
        <taxon>Bacillati</taxon>
        <taxon>Actinomycetota</taxon>
        <taxon>Actinomycetes</taxon>
        <taxon>Micrococcales</taxon>
        <taxon>Micrococcaceae</taxon>
        <taxon>Arthrobacter</taxon>
    </lineage>
</organism>
<dbReference type="Proteomes" id="UP001597307">
    <property type="component" value="Unassembled WGS sequence"/>
</dbReference>
<evidence type="ECO:0000256" key="20">
    <source>
        <dbReference type="ARBA" id="ARBA00023211"/>
    </source>
</evidence>
<dbReference type="SMART" id="SM00387">
    <property type="entry name" value="HATPase_c"/>
    <property type="match status" value="1"/>
</dbReference>
<dbReference type="InterPro" id="IPR003661">
    <property type="entry name" value="HisK_dim/P_dom"/>
</dbReference>
<evidence type="ECO:0000256" key="14">
    <source>
        <dbReference type="ARBA" id="ARBA00022842"/>
    </source>
</evidence>
<evidence type="ECO:0000256" key="2">
    <source>
        <dbReference type="ARBA" id="ARBA00001936"/>
    </source>
</evidence>
<keyword evidence="16 24" id="KW-1133">Transmembrane helix</keyword>
<keyword evidence="11 27" id="KW-0418">Kinase</keyword>
<keyword evidence="18" id="KW-0346">Stress response</keyword>
<evidence type="ECO:0000256" key="18">
    <source>
        <dbReference type="ARBA" id="ARBA00023016"/>
    </source>
</evidence>
<dbReference type="RefSeq" id="WP_343877366.1">
    <property type="nucleotide sequence ID" value="NZ_BAAAIJ010000004.1"/>
</dbReference>
<evidence type="ECO:0000256" key="4">
    <source>
        <dbReference type="ARBA" id="ARBA00004651"/>
    </source>
</evidence>
<evidence type="ECO:0000256" key="21">
    <source>
        <dbReference type="ARBA" id="ARBA00040454"/>
    </source>
</evidence>
<feature type="transmembrane region" description="Helical" evidence="24">
    <location>
        <begin position="77"/>
        <end position="99"/>
    </location>
</feature>
<comment type="caution">
    <text evidence="27">The sequence shown here is derived from an EMBL/GenBank/DDBJ whole genome shotgun (WGS) entry which is preliminary data.</text>
</comment>
<keyword evidence="15" id="KW-0904">Protein phosphatase</keyword>
<evidence type="ECO:0000256" key="3">
    <source>
        <dbReference type="ARBA" id="ARBA00001946"/>
    </source>
</evidence>
<sequence>MTKPASSPRTEVLHAQTGSRSDGFARPPAHRPGPAAAPTERPPATPPPDTPPPAEPDRRWQRISSALRGYWTVRMRVLGAVLALSALGLLVAGSAAYALQRADINTDMDNALERNFLEFESLLETGIDPTTREDFTEAGELIFVAMQRTLPEPNEGMLGTQNGEAVLLANPAVQVRLEEDLELVDYVASQADPTRVTITSITTTETTYRALIIPVQLAADTSPSQYVLAFDSRAEHGQLNQTFATFAMISFGTLIFIGVVGWLLVGNLLMPIRLLRDTAEHIGDSDLSERIPVSGNDDLSDLTRTVNAMLERLEGSFTSQRQLLDDVGHELRTPITIVQGHLELQDSHDPVDVASVRGIALDELDRMRLLVDDLVTLAGITRPGFVRPEPVAVGRLTDEVLDKARPLGSRRWTIDARSETSCLLDPRRITQAWLQLVVNAVKFSDDGSTIAVGSRLDHAGLSLWVRDEGIGVPKEDQGRIFERFARGTQGRRTEGSGLGLTIVSAIVGAHGGTVQLKSTPGKGSTFTMVLPLNNQLDESEEVRV</sequence>
<comment type="subcellular location">
    <subcellularLocation>
        <location evidence="4">Cell membrane</location>
        <topology evidence="4">Multi-pass membrane protein</topology>
    </subcellularLocation>
</comment>
<evidence type="ECO:0000313" key="28">
    <source>
        <dbReference type="Proteomes" id="UP001597307"/>
    </source>
</evidence>
<evidence type="ECO:0000256" key="1">
    <source>
        <dbReference type="ARBA" id="ARBA00000085"/>
    </source>
</evidence>
<comment type="catalytic activity">
    <reaction evidence="1">
        <text>ATP + protein L-histidine = ADP + protein N-phospho-L-histidine.</text>
        <dbReference type="EC" id="2.7.13.3"/>
    </reaction>
</comment>
<feature type="region of interest" description="Disordered" evidence="23">
    <location>
        <begin position="1"/>
        <end position="58"/>
    </location>
</feature>
<evidence type="ECO:0000256" key="15">
    <source>
        <dbReference type="ARBA" id="ARBA00022912"/>
    </source>
</evidence>
<dbReference type="PROSITE" id="PS50109">
    <property type="entry name" value="HIS_KIN"/>
    <property type="match status" value="1"/>
</dbReference>
<dbReference type="CDD" id="cd00082">
    <property type="entry name" value="HisKA"/>
    <property type="match status" value="1"/>
</dbReference>
<evidence type="ECO:0000256" key="11">
    <source>
        <dbReference type="ARBA" id="ARBA00022777"/>
    </source>
</evidence>
<dbReference type="PRINTS" id="PR00344">
    <property type="entry name" value="BCTRLSENSOR"/>
</dbReference>
<keyword evidence="14" id="KW-0460">Magnesium</keyword>
<dbReference type="Gene3D" id="6.10.340.10">
    <property type="match status" value="1"/>
</dbReference>
<dbReference type="Pfam" id="PF00672">
    <property type="entry name" value="HAMP"/>
    <property type="match status" value="1"/>
</dbReference>
<keyword evidence="17" id="KW-0902">Two-component regulatory system</keyword>
<dbReference type="CDD" id="cd00075">
    <property type="entry name" value="HATPase"/>
    <property type="match status" value="1"/>
</dbReference>
<keyword evidence="19" id="KW-0843">Virulence</keyword>
<evidence type="ECO:0000256" key="9">
    <source>
        <dbReference type="ARBA" id="ARBA00022692"/>
    </source>
</evidence>
<dbReference type="SUPFAM" id="SSF158472">
    <property type="entry name" value="HAMP domain-like"/>
    <property type="match status" value="1"/>
</dbReference>
<dbReference type="PANTHER" id="PTHR44936:SF9">
    <property type="entry name" value="SENSOR PROTEIN CREC"/>
    <property type="match status" value="1"/>
</dbReference>
<feature type="compositionally biased region" description="Pro residues" evidence="23">
    <location>
        <begin position="40"/>
        <end position="54"/>
    </location>
</feature>
<dbReference type="CDD" id="cd06225">
    <property type="entry name" value="HAMP"/>
    <property type="match status" value="1"/>
</dbReference>
<dbReference type="PANTHER" id="PTHR44936">
    <property type="entry name" value="SENSOR PROTEIN CREC"/>
    <property type="match status" value="1"/>
</dbReference>
<keyword evidence="7" id="KW-0597">Phosphoprotein</keyword>
<feature type="domain" description="Histidine kinase" evidence="25">
    <location>
        <begin position="326"/>
        <end position="534"/>
    </location>
</feature>
<evidence type="ECO:0000256" key="19">
    <source>
        <dbReference type="ARBA" id="ARBA00023026"/>
    </source>
</evidence>
<dbReference type="SMART" id="SM00304">
    <property type="entry name" value="HAMP"/>
    <property type="match status" value="1"/>
</dbReference>
<evidence type="ECO:0000256" key="22">
    <source>
        <dbReference type="ARBA" id="ARBA00041776"/>
    </source>
</evidence>
<comment type="cofactor">
    <cofactor evidence="3">
        <name>Mg(2+)</name>
        <dbReference type="ChEBI" id="CHEBI:18420"/>
    </cofactor>
</comment>
<gene>
    <name evidence="27" type="ORF">ACFSFX_01695</name>
</gene>
<protein>
    <recommendedName>
        <fullName evidence="21">Signal transduction histidine-protein kinase/phosphatase MprB</fullName>
        <ecNumber evidence="5">2.7.13.3</ecNumber>
    </recommendedName>
    <alternativeName>
        <fullName evidence="22">Mycobacterial persistence regulator B</fullName>
    </alternativeName>
</protein>
<keyword evidence="9 24" id="KW-0812">Transmembrane</keyword>
<keyword evidence="8" id="KW-0808">Transferase</keyword>
<evidence type="ECO:0000256" key="23">
    <source>
        <dbReference type="SAM" id="MobiDB-lite"/>
    </source>
</evidence>
<dbReference type="Pfam" id="PF00512">
    <property type="entry name" value="HisKA"/>
    <property type="match status" value="1"/>
</dbReference>
<keyword evidence="6" id="KW-1003">Cell membrane</keyword>
<dbReference type="SMART" id="SM00388">
    <property type="entry name" value="HisKA"/>
    <property type="match status" value="1"/>
</dbReference>
<dbReference type="InterPro" id="IPR004358">
    <property type="entry name" value="Sig_transdc_His_kin-like_C"/>
</dbReference>
<evidence type="ECO:0000259" key="25">
    <source>
        <dbReference type="PROSITE" id="PS50109"/>
    </source>
</evidence>
<evidence type="ECO:0000256" key="24">
    <source>
        <dbReference type="SAM" id="Phobius"/>
    </source>
</evidence>